<dbReference type="Gene3D" id="2.60.40.2700">
    <property type="match status" value="9"/>
</dbReference>
<dbReference type="OrthoDB" id="9773411at2"/>
<evidence type="ECO:0000256" key="6">
    <source>
        <dbReference type="ARBA" id="ARBA00023136"/>
    </source>
</evidence>
<keyword evidence="4" id="KW-0677">Repeat</keyword>
<dbReference type="GO" id="GO:0016020">
    <property type="term" value="C:membrane"/>
    <property type="evidence" value="ECO:0007669"/>
    <property type="project" value="UniProtKB-SubCell"/>
</dbReference>
<organism evidence="11 12">
    <name type="scientific">Phreatobacter stygius</name>
    <dbReference type="NCBI Taxonomy" id="1940610"/>
    <lineage>
        <taxon>Bacteria</taxon>
        <taxon>Pseudomonadati</taxon>
        <taxon>Pseudomonadota</taxon>
        <taxon>Alphaproteobacteria</taxon>
        <taxon>Hyphomicrobiales</taxon>
        <taxon>Phreatobacteraceae</taxon>
        <taxon>Phreatobacter</taxon>
    </lineage>
</organism>
<dbReference type="KEGG" id="pstg:E8M01_06915"/>
<dbReference type="EMBL" id="CP039690">
    <property type="protein sequence ID" value="QCI64000.1"/>
    <property type="molecule type" value="Genomic_DNA"/>
</dbReference>
<evidence type="ECO:0000313" key="12">
    <source>
        <dbReference type="Proteomes" id="UP000298781"/>
    </source>
</evidence>
<protein>
    <submittedName>
        <fullName evidence="11">DUF4347 domain-containing protein</fullName>
    </submittedName>
</protein>
<evidence type="ECO:0000256" key="7">
    <source>
        <dbReference type="SAM" id="MobiDB-lite"/>
    </source>
</evidence>
<dbReference type="InterPro" id="IPR025592">
    <property type="entry name" value="DUF4347"/>
</dbReference>
<keyword evidence="2" id="KW-0800">Toxin</keyword>
<evidence type="ECO:0000256" key="3">
    <source>
        <dbReference type="ARBA" id="ARBA00022729"/>
    </source>
</evidence>
<evidence type="ECO:0000313" key="11">
    <source>
        <dbReference type="EMBL" id="QCI64000.1"/>
    </source>
</evidence>
<evidence type="ECO:0000256" key="5">
    <source>
        <dbReference type="ARBA" id="ARBA00023026"/>
    </source>
</evidence>
<dbReference type="Proteomes" id="UP000298781">
    <property type="component" value="Chromosome"/>
</dbReference>
<feature type="region of interest" description="Disordered" evidence="7">
    <location>
        <begin position="1363"/>
        <end position="1383"/>
    </location>
</feature>
<sequence>MTLAYGEGIVSSSNRTVLSIPLQGGEVDAFLFVDPRVAGWRSLTADLPPAIRIIVLDAAIDGVTQIAAALQDARGLAAIHILSHGTEADIHVGVNGLTAENLPGYAAELAMIGASLRPDGDILIYGCEVGSGSKGRDFIEGIADLTGASVAASAGLTGAIDLGGDWHLGVRVGAPTTALFVGQQARNAYAGLLAVKFTSGDNSTFPEPVAGSRAVVGDFDNDGDDDILYQTAGNGTPFEYARSNGDGTFTILPLASSPFAGLTLPDHTGTNYYHADFDGDGDLDLLAAVNGATGSYFRNNGGTFSAQSSATFPSPGAAGRMVAGDFDGDGDADILYQTVGNGTPFAYARSNGDGTFTSLPQSSSPFAGLTLPDNGGGTHFLADFDGDGDEDLWAAVAGANGSYFRNDGGTFVDADESTFPLLATASRIVVADFDSDGDVDILYQVAGNGSAIEYARSNGNGTFTIQSQAASPFAGLSLPNIAGAGFYHPGDFDGDGDIDLIAGVSSAPDSYFVQGGDGDGAPPQLVSSTPADNATGISPTANITLAFSETVNAGAGNIYLRRSSDDALIETISASDGSKISGIGTATVTINPATTLAGLTGYYLTFDLDAFVDTDGVGFGRSNGVVREAITDKTFLNFTTAVPNISPTLGNVNGDTAAFTEEGGAVLLDASGNATVADPDSANFDGGTVTVAITGNRVVGEDVLGIANQGTGPGQIGLSGGNVTFGGVTIGAFTGGSGANDLVVTLDSDATPAAVQALVRALTYNNTNAGNPSTNSRTISIVVTDGDGGASSAATVTVGVTAVDDVHTGGVSISGTAAEDQVLTAVSTLADPDGLGTLHYQWQRDAGSGFVNVGIDQATYGLGDADVGATVRVVVSYTDGGGTAESETSAATAIVSGVNDPHTGGAAITGTTTEDQVLTAVSTLADPDGLGGLHFQWQRNAGSGYVNVGTDQSTYTLGDADVGAIVRVVVSYVDGQGFAESATSAATAAIANVNDPHTGGAAITGTAADDQVLTAVSTLADLDGLGTLHYQWQRDAGSGYVNVGTDQATYGLTDADVGAIVRVVISYTDGGGSPESATSAATAAITDVNDPPTGGVSISGTSTENQVLTADPTTLSDGDGLGVLHYQWQRNTGSGFVNVGTDQATYTLGDADVGGLVRVVVSYIDGQGTAESVTSAATTAISGVNDPHTGSASITGSAVEDQVLTAVSTLADADGLGILHYQWQRDTGSGYVNVGTDQSTYTLGDADVGGIVRVVISYADGQGFAESTTSAATAAIANINDAPTGNVAISGTTTENQLLATVSTLADGDGLGTLHYQWQRDTGSGYVDTGAADQATYTLGDADVGATIRVVVVYTDGGGTAESATSAATAPISGVNDPHTGAASITGTTTEDQVLTAVSTLADVDGLGALHYQWQRDSGSGFANVGADQASYTLGDADVGAIMRVVVSYVDGQGFAESATSATTAAIANINDAPTGNVTITGTVADGQVLTADTAALSDADGLGTLHYQWQRDSGSGFVNVGADQATYGLDDVDVGAIIRVVVSYTDGRGTAQAKTSTATAPVADVNDPHTGGVAISGTATEDQVLTATSTLADPDGLGALHYQWQRDSGSGFTNVGLDQATYGLGDADVGAVVRVVVSYVDGTGTAESATSASTGIIANVNDAPVAANDAASVGQFLSTSGSVRTNDTDVDNPTGSLTVTNVAFNTTHVNQTVVAGGTVVTGAYGHLTIHPDGSYSYSADSGAFPSPGATDIFDYTITDPSGASSTARLTVSVSGSSTGDDNPNIIIGTGQPETLTGRGGDDALYGGGGNDTLDGGDGNDLLAGGAGGDILSGGAGNDTADYSASNAPLNASLLLNMVTGGDATGDQLRSIESITGTAFSDQIFGSAGTNVLSGAGGDDYIFGFTGDDTLNGGAGQDRLVGGSGTNILNGDDGNDQLFGYEGNDLINGGAGNDYLNGGTGRDTFVMRNGTGGDQIADFEAGAGLGDVLDLRDFGFADAAAVLNAAINVNGGVMFVLDADDSVFISGLNKSQFAANDFLLA</sequence>
<dbReference type="InterPro" id="IPR011049">
    <property type="entry name" value="Serralysin-like_metalloprot_C"/>
</dbReference>
<dbReference type="InterPro" id="IPR018511">
    <property type="entry name" value="Hemolysin-typ_Ca-bd_CS"/>
</dbReference>
<feature type="domain" description="RapA2 cadherin-like" evidence="10">
    <location>
        <begin position="1658"/>
        <end position="1738"/>
    </location>
</feature>
<gene>
    <name evidence="11" type="ORF">E8M01_06915</name>
</gene>
<proteinExistence type="predicted"/>
<keyword evidence="12" id="KW-1185">Reference proteome</keyword>
<feature type="region of interest" description="Disordered" evidence="7">
    <location>
        <begin position="1773"/>
        <end position="1799"/>
    </location>
</feature>
<feature type="domain" description="DUF4347" evidence="9">
    <location>
        <begin position="31"/>
        <end position="193"/>
    </location>
</feature>
<feature type="domain" description="SbsA Ig-like" evidence="8">
    <location>
        <begin position="519"/>
        <end position="617"/>
    </location>
</feature>
<keyword evidence="6" id="KW-0472">Membrane</keyword>
<dbReference type="PRINTS" id="PR00313">
    <property type="entry name" value="CABNDNGRPT"/>
</dbReference>
<dbReference type="SUPFAM" id="SSF51120">
    <property type="entry name" value="beta-Roll"/>
    <property type="match status" value="2"/>
</dbReference>
<dbReference type="Pfam" id="PF14252">
    <property type="entry name" value="DUF4347"/>
    <property type="match status" value="1"/>
</dbReference>
<dbReference type="InterPro" id="IPR013517">
    <property type="entry name" value="FG-GAP"/>
</dbReference>
<dbReference type="GO" id="GO:0090729">
    <property type="term" value="F:toxin activity"/>
    <property type="evidence" value="ECO:0007669"/>
    <property type="project" value="UniProtKB-KW"/>
</dbReference>
<dbReference type="PANTHER" id="PTHR44103:SF1">
    <property type="entry name" value="PROPROTEIN CONVERTASE P"/>
    <property type="match status" value="1"/>
</dbReference>
<dbReference type="Gene3D" id="2.60.40.1220">
    <property type="match status" value="1"/>
</dbReference>
<evidence type="ECO:0000256" key="1">
    <source>
        <dbReference type="ARBA" id="ARBA00004370"/>
    </source>
</evidence>
<feature type="compositionally biased region" description="Polar residues" evidence="7">
    <location>
        <begin position="1773"/>
        <end position="1782"/>
    </location>
</feature>
<evidence type="ECO:0000256" key="2">
    <source>
        <dbReference type="ARBA" id="ARBA00022656"/>
    </source>
</evidence>
<dbReference type="PANTHER" id="PTHR44103">
    <property type="entry name" value="PROPROTEIN CONVERTASE P"/>
    <property type="match status" value="1"/>
</dbReference>
<dbReference type="InterPro" id="IPR014755">
    <property type="entry name" value="Cu-Rt/internalin_Ig-like"/>
</dbReference>
<dbReference type="InterPro" id="IPR003995">
    <property type="entry name" value="RTX_toxin_determinant-A"/>
</dbReference>
<evidence type="ECO:0000259" key="9">
    <source>
        <dbReference type="Pfam" id="PF14252"/>
    </source>
</evidence>
<dbReference type="Pfam" id="PF13517">
    <property type="entry name" value="FG-GAP_3"/>
    <property type="match status" value="2"/>
</dbReference>
<dbReference type="InterPro" id="IPR028994">
    <property type="entry name" value="Integrin_alpha_N"/>
</dbReference>
<evidence type="ECO:0000259" key="8">
    <source>
        <dbReference type="Pfam" id="PF13205"/>
    </source>
</evidence>
<dbReference type="InterPro" id="IPR032812">
    <property type="entry name" value="SbsA_Ig"/>
</dbReference>
<dbReference type="SUPFAM" id="SSF69318">
    <property type="entry name" value="Integrin alpha N-terminal domain"/>
    <property type="match status" value="1"/>
</dbReference>
<comment type="subcellular location">
    <subcellularLocation>
        <location evidence="1">Membrane</location>
    </subcellularLocation>
</comment>
<dbReference type="Gene3D" id="2.150.10.10">
    <property type="entry name" value="Serralysin-like metalloprotease, C-terminal"/>
    <property type="match status" value="2"/>
</dbReference>
<dbReference type="GO" id="GO:0005576">
    <property type="term" value="C:extracellular region"/>
    <property type="evidence" value="ECO:0007669"/>
    <property type="project" value="InterPro"/>
</dbReference>
<dbReference type="PRINTS" id="PR01488">
    <property type="entry name" value="RTXTOXINA"/>
</dbReference>
<dbReference type="Pfam" id="PF13205">
    <property type="entry name" value="Big_5"/>
    <property type="match status" value="1"/>
</dbReference>
<name>A0A4D7B1S9_9HYPH</name>
<accession>A0A4D7B1S9</accession>
<keyword evidence="5" id="KW-0843">Virulence</keyword>
<dbReference type="InterPro" id="IPR040853">
    <property type="entry name" value="RapA2_cadherin-like"/>
</dbReference>
<dbReference type="InterPro" id="IPR001343">
    <property type="entry name" value="Hemolysn_Ca-bd"/>
</dbReference>
<dbReference type="GO" id="GO:0005509">
    <property type="term" value="F:calcium ion binding"/>
    <property type="evidence" value="ECO:0007669"/>
    <property type="project" value="InterPro"/>
</dbReference>
<dbReference type="Pfam" id="PF00353">
    <property type="entry name" value="HemolysinCabind"/>
    <property type="match status" value="3"/>
</dbReference>
<evidence type="ECO:0000256" key="4">
    <source>
        <dbReference type="ARBA" id="ARBA00022737"/>
    </source>
</evidence>
<dbReference type="PROSITE" id="PS00330">
    <property type="entry name" value="HEMOLYSIN_CALCIUM"/>
    <property type="match status" value="5"/>
</dbReference>
<reference evidence="11 12" key="1">
    <citation type="submission" date="2019-04" db="EMBL/GenBank/DDBJ databases">
        <title>Phreatobacter aquaticus sp. nov.</title>
        <authorList>
            <person name="Choi A."/>
        </authorList>
    </citation>
    <scope>NUCLEOTIDE SEQUENCE [LARGE SCALE GENOMIC DNA]</scope>
    <source>
        <strain evidence="11 12">KCTC 52518</strain>
    </source>
</reference>
<dbReference type="Pfam" id="PF17803">
    <property type="entry name" value="Cadherin_4"/>
    <property type="match status" value="1"/>
</dbReference>
<keyword evidence="3" id="KW-0732">Signal</keyword>
<evidence type="ECO:0000259" key="10">
    <source>
        <dbReference type="Pfam" id="PF17803"/>
    </source>
</evidence>